<reference evidence="1 2" key="1">
    <citation type="journal article" date="2019" name="Genomics">
        <title>Genomic analyses of a novel bacteriophage (VB_PmiS-Isfahan) within Siphoviridae family infecting Proteus mirabilis.</title>
        <authorList>
            <person name="Yazdi M."/>
            <person name="Bouzari M."/>
            <person name="Ghaemi E.A."/>
        </authorList>
    </citation>
    <scope>NUCLEOTIDE SEQUENCE [LARGE SCALE GENOMIC DNA]</scope>
</reference>
<evidence type="ECO:0000313" key="2">
    <source>
        <dbReference type="Proteomes" id="UP000221468"/>
    </source>
</evidence>
<dbReference type="RefSeq" id="YP_009600627.1">
    <property type="nucleotide sequence ID" value="NC_041925.1"/>
</dbReference>
<dbReference type="EMBL" id="KY742649">
    <property type="protein sequence ID" value="AQZ54632.1"/>
    <property type="molecule type" value="Genomic_DNA"/>
</dbReference>
<accession>A0A1U9ZAG5</accession>
<sequence>MIGKRYNIDSWNCTHEVAEWYELNGFGNILKSVDRNKWDVHFVRWMRKRFIEIDKPEQSCLITMKHRVGGLHVGVWDCGMIHHCYEPNDKTIGQTIRSPLSHVKIEYKEIRYWRYTGEKNNLL</sequence>
<proteinExistence type="predicted"/>
<keyword evidence="2" id="KW-1185">Reference proteome</keyword>
<evidence type="ECO:0000313" key="1">
    <source>
        <dbReference type="EMBL" id="AQZ54632.1"/>
    </source>
</evidence>
<organism evidence="1 2">
    <name type="scientific">Proteus phage VB_PmiS-Isfahan</name>
    <dbReference type="NCBI Taxonomy" id="1969841"/>
    <lineage>
        <taxon>Viruses</taxon>
        <taxon>Duplodnaviria</taxon>
        <taxon>Heunggongvirae</taxon>
        <taxon>Uroviricota</taxon>
        <taxon>Caudoviricetes</taxon>
        <taxon>Gorganvirus</taxon>
        <taxon>Gorganvirus isfahan</taxon>
    </lineage>
</organism>
<dbReference type="Proteomes" id="UP000221468">
    <property type="component" value="Segment"/>
</dbReference>
<name>A0A1U9ZAG5_9CAUD</name>
<protein>
    <submittedName>
        <fullName evidence="1">Uncharacterized protein</fullName>
    </submittedName>
</protein>
<dbReference type="GeneID" id="40076433"/>
<dbReference type="OrthoDB" id="19043at10239"/>
<dbReference type="KEGG" id="vg:40076433"/>